<dbReference type="EMBL" id="JAQNDK010000004">
    <property type="protein sequence ID" value="MDC0682278.1"/>
    <property type="molecule type" value="Genomic_DNA"/>
</dbReference>
<dbReference type="InterPro" id="IPR012341">
    <property type="entry name" value="6hp_glycosidase-like_sf"/>
</dbReference>
<sequence length="690" mass="76948">MYADEICRRMVWSRGAAPTSQDDAERGSDPLTREWLVTNGLGGYASGTVSGAVTRRFHGLLISALPAPLGRTMMLSDLSTRIFTADDRVYQVGGQEPWLDDGGAQVIDLAEFRLEAGLPVWRYEGAGMAIERRLLMPHAQNTVHVTYTLVEGTGPVRIELQPWVNFRPHEGALDRPVAGPYALTVVEDRYELASPSDLPPLRLKVQGARAEFRIESARLRNVRYRIEQSRGYDAVGEFYSPGRFSLELPVSGSVTLIASTEAWETLNALSTDEVQRAEHKRRTRLLLAAAPQVRTGPAAELVLGADQFLISPAGRVEDAARARAAGDEVRTVIAGYHWFTDWGRDTMISLEGLTLVTGRHTEAGYILRTFAHYVKDGLIPNMFPEGKNDGLYHTADATLWFFHALDRYLATTEDRETLRLILPTLIDIVEHHTRGTRFGIRADPQDGLIRQGEEGYQLTWMDAKVGDYVVTPRRGKAVEINALWYNALRLIERWARESDGDGAAKRYGVAAEQVKASFNRRFWSEKHGYLYDVIDGEQGVDDAFRPNQLLAISLPHPVLDPARWKGIVDQVKERLWTPVGLRSLAPGHPDYKPKYFGDLRARDMAYHQGTVWGWLMGPFIDAWLKVYPTDLAGARRLLEGFAPHLDEACAGSISEIFDAEPPFTPRGCVAQAWSVAEVLRAYARTAPSGG</sequence>
<dbReference type="EMBL" id="JAQNDK010000007">
    <property type="protein sequence ID" value="MDC0685550.1"/>
    <property type="molecule type" value="Genomic_DNA"/>
</dbReference>
<dbReference type="InterPro" id="IPR024742">
    <property type="entry name" value="Glycogen_debranch_N"/>
</dbReference>
<dbReference type="Pfam" id="PF06202">
    <property type="entry name" value="GDE_C"/>
    <property type="match status" value="1"/>
</dbReference>
<dbReference type="PANTHER" id="PTHR10569">
    <property type="entry name" value="GLYCOGEN DEBRANCHING ENZYME"/>
    <property type="match status" value="1"/>
</dbReference>
<feature type="domain" description="Glycogen debranching enzyme C-terminal" evidence="1">
    <location>
        <begin position="326"/>
        <end position="680"/>
    </location>
</feature>
<proteinExistence type="predicted"/>
<dbReference type="InterPro" id="IPR032790">
    <property type="entry name" value="GDE_C"/>
</dbReference>
<dbReference type="NCBIfam" id="TIGR01561">
    <property type="entry name" value="gde_arch"/>
    <property type="match status" value="1"/>
</dbReference>
<dbReference type="Pfam" id="PF12439">
    <property type="entry name" value="GDE_N"/>
    <property type="match status" value="1"/>
</dbReference>
<dbReference type="PANTHER" id="PTHR10569:SF2">
    <property type="entry name" value="GLYCOGEN DEBRANCHING ENZYME"/>
    <property type="match status" value="1"/>
</dbReference>
<keyword evidence="5" id="KW-1185">Reference proteome</keyword>
<evidence type="ECO:0000313" key="4">
    <source>
        <dbReference type="EMBL" id="MDC0685550.1"/>
    </source>
</evidence>
<evidence type="ECO:0000313" key="3">
    <source>
        <dbReference type="EMBL" id="MDC0682278.1"/>
    </source>
</evidence>
<dbReference type="RefSeq" id="WP_272100055.1">
    <property type="nucleotide sequence ID" value="NZ_JAQNDK010000004.1"/>
</dbReference>
<dbReference type="InterPro" id="IPR008928">
    <property type="entry name" value="6-hairpin_glycosidase_sf"/>
</dbReference>
<dbReference type="InterPro" id="IPR006451">
    <property type="entry name" value="Glycogen_debranch_arc"/>
</dbReference>
<protein>
    <submittedName>
        <fullName evidence="3">Amylo-alpha-1,6-glucosidase</fullName>
    </submittedName>
</protein>
<dbReference type="Gene3D" id="1.50.10.10">
    <property type="match status" value="1"/>
</dbReference>
<comment type="caution">
    <text evidence="3">The sequence shown here is derived from an EMBL/GenBank/DDBJ whole genome shotgun (WGS) entry which is preliminary data.</text>
</comment>
<dbReference type="SUPFAM" id="SSF48208">
    <property type="entry name" value="Six-hairpin glycosidases"/>
    <property type="match status" value="1"/>
</dbReference>
<accession>A0ABT5C8J9</accession>
<evidence type="ECO:0000313" key="5">
    <source>
        <dbReference type="Proteomes" id="UP001217485"/>
    </source>
</evidence>
<feature type="domain" description="Glycogen debranching enzyme bacterial and archaeal type N-terminal" evidence="2">
    <location>
        <begin position="33"/>
        <end position="255"/>
    </location>
</feature>
<evidence type="ECO:0000259" key="2">
    <source>
        <dbReference type="Pfam" id="PF12439"/>
    </source>
</evidence>
<evidence type="ECO:0000259" key="1">
    <source>
        <dbReference type="Pfam" id="PF06202"/>
    </source>
</evidence>
<dbReference type="InterPro" id="IPR010401">
    <property type="entry name" value="AGL/Gdb1"/>
</dbReference>
<reference evidence="3 5" key="1">
    <citation type="submission" date="2023-01" db="EMBL/GenBank/DDBJ databases">
        <title>Minimal conservation of predation-associated metabolite biosynthetic gene clusters underscores biosynthetic potential of Myxococcota including descriptions for ten novel species: Archangium lansinium sp. nov., Myxococcus landrumus sp. nov., Nannocystis bai.</title>
        <authorList>
            <person name="Ahearne A."/>
            <person name="Stevens C."/>
            <person name="Dowd S."/>
        </authorList>
    </citation>
    <scope>NUCLEOTIDE SEQUENCE [LARGE SCALE GENOMIC DNA]</scope>
    <source>
        <strain evidence="3 5">WIWO2</strain>
    </source>
</reference>
<name>A0ABT5C8J9_9BACT</name>
<dbReference type="Proteomes" id="UP001217485">
    <property type="component" value="Unassembled WGS sequence"/>
</dbReference>
<organism evidence="3 5">
    <name type="scientific">Sorangium atrum</name>
    <dbReference type="NCBI Taxonomy" id="2995308"/>
    <lineage>
        <taxon>Bacteria</taxon>
        <taxon>Pseudomonadati</taxon>
        <taxon>Myxococcota</taxon>
        <taxon>Polyangia</taxon>
        <taxon>Polyangiales</taxon>
        <taxon>Polyangiaceae</taxon>
        <taxon>Sorangium</taxon>
    </lineage>
</organism>
<gene>
    <name evidence="3" type="ORF">POL72_31400</name>
    <name evidence="4" type="ORF">POL72_48035</name>
</gene>